<accession>F0T6S0</accession>
<dbReference type="Proteomes" id="UP000007490">
    <property type="component" value="Chromosome"/>
</dbReference>
<keyword evidence="1" id="KW-0812">Transmembrane</keyword>
<keyword evidence="1" id="KW-1133">Transmembrane helix</keyword>
<dbReference type="eggNOG" id="arCOG04370">
    <property type="taxonomic scope" value="Archaea"/>
</dbReference>
<dbReference type="KEGG" id="mel:Metbo_0050"/>
<name>F0T6S0_METLA</name>
<feature type="transmembrane region" description="Helical" evidence="1">
    <location>
        <begin position="88"/>
        <end position="109"/>
    </location>
</feature>
<dbReference type="RefSeq" id="WP_013643654.1">
    <property type="nucleotide sequence ID" value="NC_015216.1"/>
</dbReference>
<feature type="transmembrane region" description="Helical" evidence="1">
    <location>
        <begin position="115"/>
        <end position="134"/>
    </location>
</feature>
<dbReference type="AlphaFoldDB" id="F0T6S0"/>
<sequence>MEKNLNVRFWEVDSLRGLAVVCMICYHFLFDLAFFGVISWDVSSGFPWFFARITALTFIFLMGVSLTLSSSRSKLSGRYLHKSLFKKYLQRGCKIFALGLFITAITWIFIPQEFIIFGILHFIGISIILAYPFLKRKYLNLVAGISIILIGIYLQTLSFNFNWLMWLGFVPNSLNTVDYFPIFPWFGIVLLGIFFGGILYKNYKRQFKLPDWSDNYFFKGSAFLGRHSLVIYLIHQPIIIIVLYFLGVVNINYFF</sequence>
<feature type="transmembrane region" description="Helical" evidence="1">
    <location>
        <begin position="18"/>
        <end position="40"/>
    </location>
</feature>
<evidence type="ECO:0000313" key="4">
    <source>
        <dbReference type="Proteomes" id="UP000007490"/>
    </source>
</evidence>
<evidence type="ECO:0000313" key="3">
    <source>
        <dbReference type="EMBL" id="ADZ08303.1"/>
    </source>
</evidence>
<dbReference type="GeneID" id="10276473"/>
<protein>
    <recommendedName>
        <fullName evidence="2">Heparan-alpha-glucosaminide N-acetyltransferase catalytic domain-containing protein</fullName>
    </recommendedName>
</protein>
<feature type="transmembrane region" description="Helical" evidence="1">
    <location>
        <begin position="141"/>
        <end position="159"/>
    </location>
</feature>
<reference evidence="4" key="1">
    <citation type="submission" date="2011-02" db="EMBL/GenBank/DDBJ databases">
        <title>Complete sequence of Methanobacterium sp. AL-21.</title>
        <authorList>
            <consortium name="US DOE Joint Genome Institute"/>
            <person name="Lucas S."/>
            <person name="Copeland A."/>
            <person name="Lapidus A."/>
            <person name="Cheng J.-F."/>
            <person name="Goodwin L."/>
            <person name="Pitluck S."/>
            <person name="Chertkov O."/>
            <person name="Detter J.C."/>
            <person name="Han C."/>
            <person name="Tapia R."/>
            <person name="Land M."/>
            <person name="Hauser L."/>
            <person name="Kyrpides N."/>
            <person name="Ivanova N."/>
            <person name="Mikhailova N."/>
            <person name="Pagani I."/>
            <person name="Cadillo-Quiroz H."/>
            <person name="Imachi H."/>
            <person name="Zinder S."/>
            <person name="Liu W."/>
            <person name="Woyke T."/>
        </authorList>
    </citation>
    <scope>NUCLEOTIDE SEQUENCE [LARGE SCALE GENOMIC DNA]</scope>
    <source>
        <strain evidence="4">AL-21</strain>
    </source>
</reference>
<reference evidence="3 4" key="2">
    <citation type="journal article" date="2014" name="Int. J. Syst. Evol. Microbiol.">
        <title>Methanobacterium paludis sp. nov. and a novel strain of Methanobacterium lacus isolated from northern peatlands.</title>
        <authorList>
            <person name="Cadillo-Quiroz H."/>
            <person name="Brauer S.L."/>
            <person name="Goodson N."/>
            <person name="Yavitt J.B."/>
            <person name="Zinder S.H."/>
        </authorList>
    </citation>
    <scope>NUCLEOTIDE SEQUENCE [LARGE SCALE GENOMIC DNA]</scope>
    <source>
        <strain evidence="3 4">AL-21</strain>
    </source>
</reference>
<feature type="transmembrane region" description="Helical" evidence="1">
    <location>
        <begin position="46"/>
        <end position="68"/>
    </location>
</feature>
<organism evidence="3 4">
    <name type="scientific">Methanobacterium lacus (strain AL-21)</name>
    <dbReference type="NCBI Taxonomy" id="877455"/>
    <lineage>
        <taxon>Archaea</taxon>
        <taxon>Methanobacteriati</taxon>
        <taxon>Methanobacteriota</taxon>
        <taxon>Methanomada group</taxon>
        <taxon>Methanobacteria</taxon>
        <taxon>Methanobacteriales</taxon>
        <taxon>Methanobacteriaceae</taxon>
        <taxon>Methanobacterium</taxon>
    </lineage>
</organism>
<dbReference type="STRING" id="877455.Metbo_0050"/>
<dbReference type="EMBL" id="CP002551">
    <property type="protein sequence ID" value="ADZ08303.1"/>
    <property type="molecule type" value="Genomic_DNA"/>
</dbReference>
<evidence type="ECO:0000256" key="1">
    <source>
        <dbReference type="SAM" id="Phobius"/>
    </source>
</evidence>
<dbReference type="HOGENOM" id="CLU_067755_0_1_2"/>
<feature type="domain" description="Heparan-alpha-glucosaminide N-acetyltransferase catalytic" evidence="2">
    <location>
        <begin position="8"/>
        <end position="237"/>
    </location>
</feature>
<gene>
    <name evidence="3" type="ordered locus">Metbo_0050</name>
</gene>
<evidence type="ECO:0000259" key="2">
    <source>
        <dbReference type="Pfam" id="PF07786"/>
    </source>
</evidence>
<dbReference type="Pfam" id="PF07786">
    <property type="entry name" value="HGSNAT_cat"/>
    <property type="match status" value="1"/>
</dbReference>
<dbReference type="OrthoDB" id="51594at2157"/>
<keyword evidence="1" id="KW-0472">Membrane</keyword>
<feature type="transmembrane region" description="Helical" evidence="1">
    <location>
        <begin position="179"/>
        <end position="200"/>
    </location>
</feature>
<keyword evidence="4" id="KW-1185">Reference proteome</keyword>
<dbReference type="InterPro" id="IPR012429">
    <property type="entry name" value="HGSNAT_cat"/>
</dbReference>
<proteinExistence type="predicted"/>
<feature type="transmembrane region" description="Helical" evidence="1">
    <location>
        <begin position="229"/>
        <end position="254"/>
    </location>
</feature>